<dbReference type="Gene3D" id="3.40.50.1820">
    <property type="entry name" value="alpha/beta hydrolase"/>
    <property type="match status" value="1"/>
</dbReference>
<reference evidence="6" key="3">
    <citation type="submission" date="2015-04" db="UniProtKB">
        <authorList>
            <consortium name="EnsemblPlants"/>
        </authorList>
    </citation>
    <scope>IDENTIFICATION</scope>
    <source>
        <strain evidence="6">cv. Jemalong A17</strain>
    </source>
</reference>
<evidence type="ECO:0000259" key="3">
    <source>
        <dbReference type="Pfam" id="PF07859"/>
    </source>
</evidence>
<evidence type="ECO:0000313" key="6">
    <source>
        <dbReference type="EnsemblPlants" id="AET02122"/>
    </source>
</evidence>
<evidence type="ECO:0000256" key="2">
    <source>
        <dbReference type="SAM" id="MobiDB-lite"/>
    </source>
</evidence>
<dbReference type="Pfam" id="PF07859">
    <property type="entry name" value="Abhydrolase_3"/>
    <property type="match status" value="1"/>
</dbReference>
<dbReference type="OMA" id="YFHHGGW"/>
<name>G7LCQ5_MEDTR</name>
<keyword evidence="7" id="KW-1185">Reference proteome</keyword>
<dbReference type="PANTHER" id="PTHR23024:SF212">
    <property type="entry name" value="CARBOXYLESTERASE 9-RELATED"/>
    <property type="match status" value="1"/>
</dbReference>
<dbReference type="InterPro" id="IPR050466">
    <property type="entry name" value="Carboxylest/Gibb_receptor"/>
</dbReference>
<comment type="similarity">
    <text evidence="1">Belongs to the 'GDXG' lipolytic enzyme family.</text>
</comment>
<reference evidence="8" key="4">
    <citation type="journal article" date="2018" name="Nat. Plants">
        <title>Whole-genome landscape of Medicago truncatula symbiotic genes.</title>
        <authorList>
            <person name="Pecrix Y."/>
            <person name="Staton S.E."/>
            <person name="Sallet E."/>
            <person name="Lelandais-Briere C."/>
            <person name="Moreau S."/>
            <person name="Carrere S."/>
            <person name="Blein T."/>
            <person name="Jardinaud M.F."/>
            <person name="Latrasse D."/>
            <person name="Zouine M."/>
            <person name="Zahm M."/>
            <person name="Kreplak J."/>
            <person name="Mayjonade B."/>
            <person name="Satge C."/>
            <person name="Perez M."/>
            <person name="Cauet S."/>
            <person name="Marande W."/>
            <person name="Chantry-Darmon C."/>
            <person name="Lopez-Roques C."/>
            <person name="Bouchez O."/>
            <person name="Berard A."/>
            <person name="Debelle F."/>
            <person name="Munos S."/>
            <person name="Bendahmane A."/>
            <person name="Berges H."/>
            <person name="Niebel A."/>
            <person name="Buitink J."/>
            <person name="Frugier F."/>
            <person name="Benhamed M."/>
            <person name="Crespi M."/>
            <person name="Gouzy J."/>
            <person name="Gamas P."/>
        </authorList>
    </citation>
    <scope>NUCLEOTIDE SEQUENCE [LARGE SCALE GENOMIC DNA]</scope>
    <source>
        <strain evidence="8">cv. Jemalong A17</strain>
    </source>
</reference>
<dbReference type="EMBL" id="CM001224">
    <property type="protein sequence ID" value="AET02122.1"/>
    <property type="molecule type" value="Genomic_DNA"/>
</dbReference>
<reference evidence="5" key="5">
    <citation type="journal article" date="2018" name="Nat. Plants">
        <title>Whole-genome landscape of Medicago truncatula symbiotic genes.</title>
        <authorList>
            <person name="Pecrix Y."/>
            <person name="Gamas P."/>
            <person name="Carrere S."/>
        </authorList>
    </citation>
    <scope>NUCLEOTIDE SEQUENCE</scope>
    <source>
        <tissue evidence="5">Leaves</tissue>
    </source>
</reference>
<reference evidence="4 7" key="2">
    <citation type="journal article" date="2014" name="BMC Genomics">
        <title>An improved genome release (version Mt4.0) for the model legume Medicago truncatula.</title>
        <authorList>
            <person name="Tang H."/>
            <person name="Krishnakumar V."/>
            <person name="Bidwell S."/>
            <person name="Rosen B."/>
            <person name="Chan A."/>
            <person name="Zhou S."/>
            <person name="Gentzbittel L."/>
            <person name="Childs K.L."/>
            <person name="Yandell M."/>
            <person name="Gundlach H."/>
            <person name="Mayer K.F."/>
            <person name="Schwartz D.C."/>
            <person name="Town C.D."/>
        </authorList>
    </citation>
    <scope>GENOME REANNOTATION</scope>
    <source>
        <strain evidence="6 7">cv. Jemalong A17</strain>
    </source>
</reference>
<evidence type="ECO:0000313" key="7">
    <source>
        <dbReference type="Proteomes" id="UP000002051"/>
    </source>
</evidence>
<feature type="region of interest" description="Disordered" evidence="2">
    <location>
        <begin position="21"/>
        <end position="41"/>
    </location>
</feature>
<dbReference type="PANTHER" id="PTHR23024">
    <property type="entry name" value="ARYLACETAMIDE DEACETYLASE"/>
    <property type="match status" value="1"/>
</dbReference>
<dbReference type="PaxDb" id="3880-AET02122"/>
<sequence>MSKFDPYNHFGLTFNPDGTLHRGYKTPSTDANPEPSPGISTVSKDITIDDEKKIWVRIFRPTKLPSNDNTVARLPILIYFHNGGWIILSPADAGTHKKCSNLASDIPSIVVSVAFRWAPEARLPGQYQDAREAILWVKNQMTGPNGEKWLRDYGDPSRCYLYGCGCGANIVFNTALQIGDVDLEPLRISGLVMNQPMFSGEKRTASEIRFATDQTLPLPVLDMMWAMALPTGTNRDHRYCNPMAKGPHLENVKKLGRCLVIGYGGDIMVDRQQEFVTMLVKCGVQVEARFDPVGFHNIDIVDPTRASAVINIAREFIIL</sequence>
<evidence type="ECO:0000313" key="4">
    <source>
        <dbReference type="EMBL" id="AET02122.1"/>
    </source>
</evidence>
<dbReference type="Proteomes" id="UP000002051">
    <property type="component" value="Chromosome 8"/>
</dbReference>
<gene>
    <name evidence="6" type="primary">11444581</name>
    <name evidence="4" type="ordered locus">MTR_8g035500</name>
    <name evidence="5" type="ORF">MtrunA17_Chr8g0351171</name>
</gene>
<dbReference type="EnsemblPlants" id="AET02122">
    <property type="protein sequence ID" value="AET02122"/>
    <property type="gene ID" value="MTR_8g035500"/>
</dbReference>
<dbReference type="GO" id="GO:0106435">
    <property type="term" value="F:carboxylesterase activity"/>
    <property type="evidence" value="ECO:0007669"/>
    <property type="project" value="UniProtKB-EC"/>
</dbReference>
<organism evidence="4 7">
    <name type="scientific">Medicago truncatula</name>
    <name type="common">Barrel medic</name>
    <name type="synonym">Medicago tribuloides</name>
    <dbReference type="NCBI Taxonomy" id="3880"/>
    <lineage>
        <taxon>Eukaryota</taxon>
        <taxon>Viridiplantae</taxon>
        <taxon>Streptophyta</taxon>
        <taxon>Embryophyta</taxon>
        <taxon>Tracheophyta</taxon>
        <taxon>Spermatophyta</taxon>
        <taxon>Magnoliopsida</taxon>
        <taxon>eudicotyledons</taxon>
        <taxon>Gunneridae</taxon>
        <taxon>Pentapetalae</taxon>
        <taxon>rosids</taxon>
        <taxon>fabids</taxon>
        <taxon>Fabales</taxon>
        <taxon>Fabaceae</taxon>
        <taxon>Papilionoideae</taxon>
        <taxon>50 kb inversion clade</taxon>
        <taxon>NPAAA clade</taxon>
        <taxon>Hologalegina</taxon>
        <taxon>IRL clade</taxon>
        <taxon>Trifolieae</taxon>
        <taxon>Medicago</taxon>
    </lineage>
</organism>
<dbReference type="eggNOG" id="KOG1515">
    <property type="taxonomic scope" value="Eukaryota"/>
</dbReference>
<evidence type="ECO:0000256" key="1">
    <source>
        <dbReference type="ARBA" id="ARBA00010515"/>
    </source>
</evidence>
<dbReference type="EMBL" id="PSQE01000008">
    <property type="protein sequence ID" value="RHN40109.1"/>
    <property type="molecule type" value="Genomic_DNA"/>
</dbReference>
<dbReference type="OrthoDB" id="408631at2759"/>
<dbReference type="AlphaFoldDB" id="G7LCQ5"/>
<evidence type="ECO:0000313" key="5">
    <source>
        <dbReference type="EMBL" id="RHN40109.1"/>
    </source>
</evidence>
<dbReference type="Proteomes" id="UP000265566">
    <property type="component" value="Chromosome 8"/>
</dbReference>
<feature type="domain" description="Alpha/beta hydrolase fold-3" evidence="3">
    <location>
        <begin position="77"/>
        <end position="297"/>
    </location>
</feature>
<dbReference type="KEGG" id="mtr:11444581"/>
<proteinExistence type="inferred from homology"/>
<dbReference type="InterPro" id="IPR013094">
    <property type="entry name" value="AB_hydrolase_3"/>
</dbReference>
<dbReference type="Gramene" id="rna46212">
    <property type="protein sequence ID" value="RHN40109.1"/>
    <property type="gene ID" value="gene46212"/>
</dbReference>
<dbReference type="HOGENOM" id="CLU_012494_22_1_1"/>
<accession>G7LCQ5</accession>
<keyword evidence="4" id="KW-0378">Hydrolase</keyword>
<protein>
    <submittedName>
        <fullName evidence="4">Alpha/beta hydrolase fold protein</fullName>
    </submittedName>
    <submittedName>
        <fullName evidence="5">Putative carboxylesterase</fullName>
        <ecNumber evidence="5">3.1.1.1</ecNumber>
    </submittedName>
</protein>
<dbReference type="EC" id="3.1.1.1" evidence="5"/>
<dbReference type="SUPFAM" id="SSF53474">
    <property type="entry name" value="alpha/beta-Hydrolases"/>
    <property type="match status" value="1"/>
</dbReference>
<reference evidence="4 7" key="1">
    <citation type="journal article" date="2011" name="Nature">
        <title>The Medicago genome provides insight into the evolution of rhizobial symbioses.</title>
        <authorList>
            <person name="Young N.D."/>
            <person name="Debelle F."/>
            <person name="Oldroyd G.E."/>
            <person name="Geurts R."/>
            <person name="Cannon S.B."/>
            <person name="Udvardi M.K."/>
            <person name="Benedito V.A."/>
            <person name="Mayer K.F."/>
            <person name="Gouzy J."/>
            <person name="Schoof H."/>
            <person name="Van de Peer Y."/>
            <person name="Proost S."/>
            <person name="Cook D.R."/>
            <person name="Meyers B.C."/>
            <person name="Spannagl M."/>
            <person name="Cheung F."/>
            <person name="De Mita S."/>
            <person name="Krishnakumar V."/>
            <person name="Gundlach H."/>
            <person name="Zhou S."/>
            <person name="Mudge J."/>
            <person name="Bharti A.K."/>
            <person name="Murray J.D."/>
            <person name="Naoumkina M.A."/>
            <person name="Rosen B."/>
            <person name="Silverstein K.A."/>
            <person name="Tang H."/>
            <person name="Rombauts S."/>
            <person name="Zhao P.X."/>
            <person name="Zhou P."/>
            <person name="Barbe V."/>
            <person name="Bardou P."/>
            <person name="Bechner M."/>
            <person name="Bellec A."/>
            <person name="Berger A."/>
            <person name="Berges H."/>
            <person name="Bidwell S."/>
            <person name="Bisseling T."/>
            <person name="Choisne N."/>
            <person name="Couloux A."/>
            <person name="Denny R."/>
            <person name="Deshpande S."/>
            <person name="Dai X."/>
            <person name="Doyle J.J."/>
            <person name="Dudez A.M."/>
            <person name="Farmer A.D."/>
            <person name="Fouteau S."/>
            <person name="Franken C."/>
            <person name="Gibelin C."/>
            <person name="Gish J."/>
            <person name="Goldstein S."/>
            <person name="Gonzalez A.J."/>
            <person name="Green P.J."/>
            <person name="Hallab A."/>
            <person name="Hartog M."/>
            <person name="Hua A."/>
            <person name="Humphray S.J."/>
            <person name="Jeong D.H."/>
            <person name="Jing Y."/>
            <person name="Jocker A."/>
            <person name="Kenton S.M."/>
            <person name="Kim D.J."/>
            <person name="Klee K."/>
            <person name="Lai H."/>
            <person name="Lang C."/>
            <person name="Lin S."/>
            <person name="Macmil S.L."/>
            <person name="Magdelenat G."/>
            <person name="Matthews L."/>
            <person name="McCorrison J."/>
            <person name="Monaghan E.L."/>
            <person name="Mun J.H."/>
            <person name="Najar F.Z."/>
            <person name="Nicholson C."/>
            <person name="Noirot C."/>
            <person name="O'Bleness M."/>
            <person name="Paule C.R."/>
            <person name="Poulain J."/>
            <person name="Prion F."/>
            <person name="Qin B."/>
            <person name="Qu C."/>
            <person name="Retzel E.F."/>
            <person name="Riddle C."/>
            <person name="Sallet E."/>
            <person name="Samain S."/>
            <person name="Samson N."/>
            <person name="Sanders I."/>
            <person name="Saurat O."/>
            <person name="Scarpelli C."/>
            <person name="Schiex T."/>
            <person name="Segurens B."/>
            <person name="Severin A.J."/>
            <person name="Sherrier D.J."/>
            <person name="Shi R."/>
            <person name="Sims S."/>
            <person name="Singer S.R."/>
            <person name="Sinharoy S."/>
            <person name="Sterck L."/>
            <person name="Viollet A."/>
            <person name="Wang B.B."/>
            <person name="Wang K."/>
            <person name="Wang M."/>
            <person name="Wang X."/>
            <person name="Warfsmann J."/>
            <person name="Weissenbach J."/>
            <person name="White D.D."/>
            <person name="White J.D."/>
            <person name="Wiley G.B."/>
            <person name="Wincker P."/>
            <person name="Xing Y."/>
            <person name="Yang L."/>
            <person name="Yao Z."/>
            <person name="Ying F."/>
            <person name="Zhai J."/>
            <person name="Zhou L."/>
            <person name="Zuber A."/>
            <person name="Denarie J."/>
            <person name="Dixon R.A."/>
            <person name="May G.D."/>
            <person name="Schwartz D.C."/>
            <person name="Rogers J."/>
            <person name="Quetier F."/>
            <person name="Town C.D."/>
            <person name="Roe B.A."/>
        </authorList>
    </citation>
    <scope>NUCLEOTIDE SEQUENCE [LARGE SCALE GENOMIC DNA]</scope>
    <source>
        <strain evidence="4">A17</strain>
        <strain evidence="6 7">cv. Jemalong A17</strain>
    </source>
</reference>
<dbReference type="STRING" id="3880.G7LCQ5"/>
<dbReference type="InterPro" id="IPR029058">
    <property type="entry name" value="AB_hydrolase_fold"/>
</dbReference>
<evidence type="ECO:0000313" key="8">
    <source>
        <dbReference type="Proteomes" id="UP000265566"/>
    </source>
</evidence>